<evidence type="ECO:0000313" key="19">
    <source>
        <dbReference type="Proteomes" id="UP000016930"/>
    </source>
</evidence>
<proteinExistence type="predicted"/>
<comment type="cofactor">
    <cofactor evidence="1">
        <name>Mg(2+)</name>
        <dbReference type="ChEBI" id="CHEBI:18420"/>
    </cofactor>
</comment>
<keyword evidence="8" id="KW-0378">Hydrolase</keyword>
<protein>
    <recommendedName>
        <fullName evidence="17">G domain-containing protein</fullName>
    </recommendedName>
</protein>
<keyword evidence="11" id="KW-0653">Protein transport</keyword>
<feature type="compositionally biased region" description="Low complexity" evidence="16">
    <location>
        <begin position="38"/>
        <end position="54"/>
    </location>
</feature>
<dbReference type="AlphaFoldDB" id="M2RA91"/>
<dbReference type="GO" id="GO:0016787">
    <property type="term" value="F:hydrolase activity"/>
    <property type="evidence" value="ECO:0007669"/>
    <property type="project" value="UniProtKB-KW"/>
</dbReference>
<keyword evidence="12" id="KW-1133">Transmembrane helix</keyword>
<feature type="coiled-coil region" evidence="15">
    <location>
        <begin position="270"/>
        <end position="323"/>
    </location>
</feature>
<keyword evidence="13" id="KW-0472">Membrane</keyword>
<dbReference type="InterPro" id="IPR027417">
    <property type="entry name" value="P-loop_NTPase"/>
</dbReference>
<evidence type="ECO:0000256" key="6">
    <source>
        <dbReference type="ARBA" id="ARBA00022692"/>
    </source>
</evidence>
<feature type="domain" description="G" evidence="17">
    <location>
        <begin position="62"/>
        <end position="122"/>
    </location>
</feature>
<dbReference type="Gene3D" id="3.40.50.300">
    <property type="entry name" value="P-loop containing nucleotide triphosphate hydrolases"/>
    <property type="match status" value="1"/>
</dbReference>
<dbReference type="OrthoDB" id="8954335at2759"/>
<dbReference type="Proteomes" id="UP000016930">
    <property type="component" value="Unassembled WGS sequence"/>
</dbReference>
<keyword evidence="6" id="KW-0812">Transmembrane</keyword>
<evidence type="ECO:0000256" key="11">
    <source>
        <dbReference type="ARBA" id="ARBA00022927"/>
    </source>
</evidence>
<evidence type="ECO:0000256" key="5">
    <source>
        <dbReference type="ARBA" id="ARBA00022640"/>
    </source>
</evidence>
<dbReference type="InterPro" id="IPR045058">
    <property type="entry name" value="GIMA/IAN/Toc"/>
</dbReference>
<evidence type="ECO:0000256" key="7">
    <source>
        <dbReference type="ARBA" id="ARBA00022723"/>
    </source>
</evidence>
<sequence length="726" mass="78970">MAYNTRSKTKSDLNNVPAAESVKQAPRSSKKKESSTRSAPGSARTTPSTPSSASQMSDEILIAVMGCSGVGKSTFINLVSNSSVRTSDGLDSCTETIELSEPFTLDGHRIRLIDTPGFDDSSKSDVDILEVIATFLSTQYGQGRRLTGVIYMHRITDPRIGGVARRNLTMFQKLCGEQFFPNVVLVTTRWSEVEPQLARVREEELTGKDIFFKPVIDGGAKYCRHSRGIDSANDIIRCFLGLQPRTLLIQEEMFSESRGVSETSAGKELLQDISEQIQKQDKEMRHLQEEMQEALQEHDREKQQDIQEELSGQHQALKRLQAQVTKLSTIRFMRGLVAQSSGPSTKSVSETPISLSLGSSTPVVSNQETPTASFAVEPNITESLRGGNVQTLSDKSTSCQDVASQKKGKGRSDGSQKLHLTIQSTHTETAKASTSASTKQLGRGTATSRRTANPLPPAGHPTATTMLSPALTRHQSAGPVPFPAILPEVKQARPRDNRRAATIDVVTRPRSPTTPILSTPTFSSAYGGVSPPMTAFLSGHGPILPSSAKSDLVHSDFRNRANRVMSPMVAPPGIDTRIPALLPHNPPPTPSTPVVSRSMTVASDGRHERLHMQDDSTMSDRERIRALERLLENKSSEIESLKKQLGEAEGQVSRGKGTAEQAPTPLRPTGREIVQDDSADGTQETIVSVGVAYGQDGVKVEFPLRNLHHDTQLSIDVSSSYPHARY</sequence>
<keyword evidence="15" id="KW-0175">Coiled coil</keyword>
<evidence type="ECO:0000256" key="13">
    <source>
        <dbReference type="ARBA" id="ARBA00023136"/>
    </source>
</evidence>
<keyword evidence="5" id="KW-0934">Plastid</keyword>
<organism evidence="18 19">
    <name type="scientific">Ceriporiopsis subvermispora (strain B)</name>
    <name type="common">White-rot fungus</name>
    <name type="synonym">Gelatoporia subvermispora</name>
    <dbReference type="NCBI Taxonomy" id="914234"/>
    <lineage>
        <taxon>Eukaryota</taxon>
        <taxon>Fungi</taxon>
        <taxon>Dikarya</taxon>
        <taxon>Basidiomycota</taxon>
        <taxon>Agaricomycotina</taxon>
        <taxon>Agaricomycetes</taxon>
        <taxon>Polyporales</taxon>
        <taxon>Gelatoporiaceae</taxon>
        <taxon>Gelatoporia</taxon>
    </lineage>
</organism>
<evidence type="ECO:0000256" key="15">
    <source>
        <dbReference type="SAM" id="Coils"/>
    </source>
</evidence>
<dbReference type="PANTHER" id="PTHR10903">
    <property type="entry name" value="GTPASE, IMAP FAMILY MEMBER-RELATED"/>
    <property type="match status" value="1"/>
</dbReference>
<name>M2RA91_CERS8</name>
<keyword evidence="10" id="KW-0460">Magnesium</keyword>
<keyword evidence="7" id="KW-0479">Metal-binding</keyword>
<accession>M2RA91</accession>
<evidence type="ECO:0000259" key="17">
    <source>
        <dbReference type="Pfam" id="PF01926"/>
    </source>
</evidence>
<dbReference type="GO" id="GO:0046872">
    <property type="term" value="F:metal ion binding"/>
    <property type="evidence" value="ECO:0007669"/>
    <property type="project" value="UniProtKB-KW"/>
</dbReference>
<evidence type="ECO:0000256" key="8">
    <source>
        <dbReference type="ARBA" id="ARBA00022801"/>
    </source>
</evidence>
<reference evidence="18 19" key="1">
    <citation type="journal article" date="2012" name="Proc. Natl. Acad. Sci. U.S.A.">
        <title>Comparative genomics of Ceriporiopsis subvermispora and Phanerochaete chrysosporium provide insight into selective ligninolysis.</title>
        <authorList>
            <person name="Fernandez-Fueyo E."/>
            <person name="Ruiz-Duenas F.J."/>
            <person name="Ferreira P."/>
            <person name="Floudas D."/>
            <person name="Hibbett D.S."/>
            <person name="Canessa P."/>
            <person name="Larrondo L.F."/>
            <person name="James T.Y."/>
            <person name="Seelenfreund D."/>
            <person name="Lobos S."/>
            <person name="Polanco R."/>
            <person name="Tello M."/>
            <person name="Honda Y."/>
            <person name="Watanabe T."/>
            <person name="Watanabe T."/>
            <person name="Ryu J.S."/>
            <person name="Kubicek C.P."/>
            <person name="Schmoll M."/>
            <person name="Gaskell J."/>
            <person name="Hammel K.E."/>
            <person name="St John F.J."/>
            <person name="Vanden Wymelenberg A."/>
            <person name="Sabat G."/>
            <person name="Splinter BonDurant S."/>
            <person name="Syed K."/>
            <person name="Yadav J.S."/>
            <person name="Doddapaneni H."/>
            <person name="Subramanian V."/>
            <person name="Lavin J.L."/>
            <person name="Oguiza J.A."/>
            <person name="Perez G."/>
            <person name="Pisabarro A.G."/>
            <person name="Ramirez L."/>
            <person name="Santoyo F."/>
            <person name="Master E."/>
            <person name="Coutinho P.M."/>
            <person name="Henrissat B."/>
            <person name="Lombard V."/>
            <person name="Magnuson J.K."/>
            <person name="Kuees U."/>
            <person name="Hori C."/>
            <person name="Igarashi K."/>
            <person name="Samejima M."/>
            <person name="Held B.W."/>
            <person name="Barry K.W."/>
            <person name="LaButti K.M."/>
            <person name="Lapidus A."/>
            <person name="Lindquist E.A."/>
            <person name="Lucas S.M."/>
            <person name="Riley R."/>
            <person name="Salamov A.A."/>
            <person name="Hoffmeister D."/>
            <person name="Schwenk D."/>
            <person name="Hadar Y."/>
            <person name="Yarden O."/>
            <person name="de Vries R.P."/>
            <person name="Wiebenga A."/>
            <person name="Stenlid J."/>
            <person name="Eastwood D."/>
            <person name="Grigoriev I.V."/>
            <person name="Berka R.M."/>
            <person name="Blanchette R.A."/>
            <person name="Kersten P."/>
            <person name="Martinez A.T."/>
            <person name="Vicuna R."/>
            <person name="Cullen D."/>
        </authorList>
    </citation>
    <scope>NUCLEOTIDE SEQUENCE [LARGE SCALE GENOMIC DNA]</scope>
    <source>
        <strain evidence="18 19">B</strain>
    </source>
</reference>
<feature type="compositionally biased region" description="Polar residues" evidence="16">
    <location>
        <begin position="338"/>
        <end position="372"/>
    </location>
</feature>
<dbReference type="Pfam" id="PF01926">
    <property type="entry name" value="MMR_HSR1"/>
    <property type="match status" value="1"/>
</dbReference>
<evidence type="ECO:0000313" key="18">
    <source>
        <dbReference type="EMBL" id="EMD41340.1"/>
    </source>
</evidence>
<feature type="compositionally biased region" description="Basic and acidic residues" evidence="16">
    <location>
        <begin position="637"/>
        <end position="646"/>
    </location>
</feature>
<dbReference type="SUPFAM" id="SSF52540">
    <property type="entry name" value="P-loop containing nucleoside triphosphate hydrolases"/>
    <property type="match status" value="1"/>
</dbReference>
<evidence type="ECO:0000256" key="10">
    <source>
        <dbReference type="ARBA" id="ARBA00022842"/>
    </source>
</evidence>
<keyword evidence="3" id="KW-0813">Transport</keyword>
<dbReference type="EMBL" id="KB445791">
    <property type="protein sequence ID" value="EMD41340.1"/>
    <property type="molecule type" value="Genomic_DNA"/>
</dbReference>
<feature type="compositionally biased region" description="Low complexity" evidence="16">
    <location>
        <begin position="430"/>
        <end position="439"/>
    </location>
</feature>
<evidence type="ECO:0000256" key="14">
    <source>
        <dbReference type="ARBA" id="ARBA00024013"/>
    </source>
</evidence>
<dbReference type="PANTHER" id="PTHR10903:SF135">
    <property type="entry name" value="TRANSLOCASE OF CHLOROPLAST 120, CHLOROPLASTIC-RELATED"/>
    <property type="match status" value="1"/>
</dbReference>
<evidence type="ECO:0000256" key="16">
    <source>
        <dbReference type="SAM" id="MobiDB-lite"/>
    </source>
</evidence>
<evidence type="ECO:0000256" key="9">
    <source>
        <dbReference type="ARBA" id="ARBA00022805"/>
    </source>
</evidence>
<evidence type="ECO:0000256" key="3">
    <source>
        <dbReference type="ARBA" id="ARBA00022448"/>
    </source>
</evidence>
<comment type="subcellular location">
    <subcellularLocation>
        <location evidence="2">Membrane</location>
        <topology evidence="2">Single-pass membrane protein</topology>
    </subcellularLocation>
    <subcellularLocation>
        <location evidence="14">Plastid</location>
        <location evidence="14">Chloroplast outer membrane</location>
    </subcellularLocation>
</comment>
<keyword evidence="9" id="KW-1002">Plastid outer membrane</keyword>
<evidence type="ECO:0000256" key="12">
    <source>
        <dbReference type="ARBA" id="ARBA00022989"/>
    </source>
</evidence>
<evidence type="ECO:0000256" key="1">
    <source>
        <dbReference type="ARBA" id="ARBA00001946"/>
    </source>
</evidence>
<keyword evidence="19" id="KW-1185">Reference proteome</keyword>
<evidence type="ECO:0000256" key="4">
    <source>
        <dbReference type="ARBA" id="ARBA00022528"/>
    </source>
</evidence>
<evidence type="ECO:0000256" key="2">
    <source>
        <dbReference type="ARBA" id="ARBA00004167"/>
    </source>
</evidence>
<dbReference type="InterPro" id="IPR006073">
    <property type="entry name" value="GTP-bd"/>
</dbReference>
<keyword evidence="4" id="KW-0150">Chloroplast</keyword>
<dbReference type="HOGENOM" id="CLU_381293_0_0_1"/>
<feature type="region of interest" description="Disordered" evidence="16">
    <location>
        <begin position="637"/>
        <end position="669"/>
    </location>
</feature>
<dbReference type="GO" id="GO:0005525">
    <property type="term" value="F:GTP binding"/>
    <property type="evidence" value="ECO:0007669"/>
    <property type="project" value="InterPro"/>
</dbReference>
<feature type="compositionally biased region" description="Polar residues" evidence="16">
    <location>
        <begin position="388"/>
        <end position="403"/>
    </location>
</feature>
<dbReference type="GO" id="GO:0016020">
    <property type="term" value="C:membrane"/>
    <property type="evidence" value="ECO:0007669"/>
    <property type="project" value="UniProtKB-SubCell"/>
</dbReference>
<feature type="region of interest" description="Disordered" evidence="16">
    <location>
        <begin position="1"/>
        <end position="54"/>
    </location>
</feature>
<feature type="region of interest" description="Disordered" evidence="16">
    <location>
        <begin position="338"/>
        <end position="465"/>
    </location>
</feature>
<gene>
    <name evidence="18" type="ORF">CERSUDRAFT_120472</name>
</gene>
<dbReference type="GO" id="GO:0015031">
    <property type="term" value="P:protein transport"/>
    <property type="evidence" value="ECO:0007669"/>
    <property type="project" value="UniProtKB-KW"/>
</dbReference>